<feature type="domain" description="TonB C-terminal" evidence="6">
    <location>
        <begin position="262"/>
        <end position="351"/>
    </location>
</feature>
<dbReference type="Gene3D" id="3.30.1150.10">
    <property type="match status" value="1"/>
</dbReference>
<evidence type="ECO:0000256" key="3">
    <source>
        <dbReference type="ARBA" id="ARBA00022989"/>
    </source>
</evidence>
<dbReference type="SUPFAM" id="SSF74653">
    <property type="entry name" value="TolA/TonB C-terminal domain"/>
    <property type="match status" value="1"/>
</dbReference>
<dbReference type="AlphaFoldDB" id="A0A231UXG9"/>
<protein>
    <recommendedName>
        <fullName evidence="6">TonB C-terminal domain-containing protein</fullName>
    </recommendedName>
</protein>
<gene>
    <name evidence="7" type="ORF">B7H23_11090</name>
</gene>
<keyword evidence="3" id="KW-1133">Transmembrane helix</keyword>
<feature type="region of interest" description="Disordered" evidence="5">
    <location>
        <begin position="176"/>
        <end position="275"/>
    </location>
</feature>
<feature type="compositionally biased region" description="Basic and acidic residues" evidence="5">
    <location>
        <begin position="190"/>
        <end position="233"/>
    </location>
</feature>
<evidence type="ECO:0000256" key="5">
    <source>
        <dbReference type="SAM" id="MobiDB-lite"/>
    </source>
</evidence>
<feature type="compositionally biased region" description="Acidic residues" evidence="5">
    <location>
        <begin position="60"/>
        <end position="90"/>
    </location>
</feature>
<name>A0A231UXG9_9HYPH</name>
<dbReference type="Proteomes" id="UP000215405">
    <property type="component" value="Unassembled WGS sequence"/>
</dbReference>
<feature type="compositionally biased region" description="Low complexity" evidence="5">
    <location>
        <begin position="305"/>
        <end position="316"/>
    </location>
</feature>
<dbReference type="PROSITE" id="PS52015">
    <property type="entry name" value="TONB_CTD"/>
    <property type="match status" value="1"/>
</dbReference>
<comment type="subcellular location">
    <subcellularLocation>
        <location evidence="1">Membrane</location>
        <topology evidence="1">Single-pass membrane protein</topology>
    </subcellularLocation>
</comment>
<organism evidence="7 8">
    <name type="scientific">Notoacmeibacter marinus</name>
    <dbReference type="NCBI Taxonomy" id="1876515"/>
    <lineage>
        <taxon>Bacteria</taxon>
        <taxon>Pseudomonadati</taxon>
        <taxon>Pseudomonadota</taxon>
        <taxon>Alphaproteobacteria</taxon>
        <taxon>Hyphomicrobiales</taxon>
        <taxon>Notoacmeibacteraceae</taxon>
        <taxon>Notoacmeibacter</taxon>
    </lineage>
</organism>
<feature type="region of interest" description="Disordered" evidence="5">
    <location>
        <begin position="31"/>
        <end position="109"/>
    </location>
</feature>
<dbReference type="GO" id="GO:0055085">
    <property type="term" value="P:transmembrane transport"/>
    <property type="evidence" value="ECO:0007669"/>
    <property type="project" value="InterPro"/>
</dbReference>
<comment type="caution">
    <text evidence="7">The sequence shown here is derived from an EMBL/GenBank/DDBJ whole genome shotgun (WGS) entry which is preliminary data.</text>
</comment>
<dbReference type="NCBIfam" id="TIGR01352">
    <property type="entry name" value="tonB_Cterm"/>
    <property type="match status" value="1"/>
</dbReference>
<keyword evidence="4" id="KW-0472">Membrane</keyword>
<dbReference type="InterPro" id="IPR037682">
    <property type="entry name" value="TonB_C"/>
</dbReference>
<feature type="region of interest" description="Disordered" evidence="5">
    <location>
        <begin position="297"/>
        <end position="316"/>
    </location>
</feature>
<keyword evidence="2" id="KW-0812">Transmembrane</keyword>
<reference evidence="8" key="1">
    <citation type="journal article" date="2017" name="Int. J. Syst. Evol. Microbiol.">
        <title>Notoacmeibacter marinus gen. nov., sp. nov., isolated from the gut of a limpet and proposal of Notoacmeibacteraceae fam. nov. in the order Rhizobiales of the class Alphaproteobacteria.</title>
        <authorList>
            <person name="Huang Z."/>
            <person name="Guo F."/>
            <person name="Lai Q."/>
        </authorList>
    </citation>
    <scope>NUCLEOTIDE SEQUENCE [LARGE SCALE GENOMIC DNA]</scope>
    <source>
        <strain evidence="8">XMTR2A4</strain>
    </source>
</reference>
<evidence type="ECO:0000256" key="2">
    <source>
        <dbReference type="ARBA" id="ARBA00022692"/>
    </source>
</evidence>
<dbReference type="Pfam" id="PF13103">
    <property type="entry name" value="TonB_2"/>
    <property type="match status" value="1"/>
</dbReference>
<evidence type="ECO:0000256" key="1">
    <source>
        <dbReference type="ARBA" id="ARBA00004167"/>
    </source>
</evidence>
<dbReference type="RefSeq" id="WP_094077462.1">
    <property type="nucleotide sequence ID" value="NZ_NBYO01000002.1"/>
</dbReference>
<evidence type="ECO:0000313" key="8">
    <source>
        <dbReference type="Proteomes" id="UP000215405"/>
    </source>
</evidence>
<dbReference type="GO" id="GO:0016020">
    <property type="term" value="C:membrane"/>
    <property type="evidence" value="ECO:0007669"/>
    <property type="project" value="UniProtKB-SubCell"/>
</dbReference>
<evidence type="ECO:0000313" key="7">
    <source>
        <dbReference type="EMBL" id="OXT00638.1"/>
    </source>
</evidence>
<keyword evidence="8" id="KW-1185">Reference proteome</keyword>
<accession>A0A231UXG9</accession>
<dbReference type="EMBL" id="NBYO01000002">
    <property type="protein sequence ID" value="OXT00638.1"/>
    <property type="molecule type" value="Genomic_DNA"/>
</dbReference>
<evidence type="ECO:0000256" key="4">
    <source>
        <dbReference type="ARBA" id="ARBA00023136"/>
    </source>
</evidence>
<sequence length="351" mass="36603">MVTVSLGRLGLGGALAASVLLHLALFFAAPASSPPESEPSVATIQTAEALFAPAPSGEALDPDGNEAAADDSAEAPVEEVEDTAPPDETVDAVPAETDSAQAVETEPAEPVMAEADTLLPQSDDAPDAGPVETLAAMEPADVQPAIASEAVSQTVVAEDLGELVEMPLPITRPNDAAAQEAARQAIARADQQRSAERRTAERARQRAAESRQAKTTRRTDARKASTAKAEPRQTRRAASQRTTERRGQGNRSQQASTQRASRNSSAVRRYPGRVRSRIASRVTGGARGTVHVTFTVGRGGGLNGARISRSSGSSAADRAALNAVRRAAPFPPIPSEAGRSSWSFTVPIKVR</sequence>
<dbReference type="InterPro" id="IPR006260">
    <property type="entry name" value="TonB/TolA_C"/>
</dbReference>
<evidence type="ECO:0000259" key="6">
    <source>
        <dbReference type="PROSITE" id="PS52015"/>
    </source>
</evidence>
<feature type="compositionally biased region" description="Low complexity" evidence="5">
    <location>
        <begin position="176"/>
        <end position="189"/>
    </location>
</feature>
<feature type="compositionally biased region" description="Polar residues" evidence="5">
    <location>
        <begin position="249"/>
        <end position="266"/>
    </location>
</feature>
<proteinExistence type="predicted"/>